<gene>
    <name evidence="1" type="ORF">ACFW6T_18175</name>
</gene>
<dbReference type="SUPFAM" id="SSF51182">
    <property type="entry name" value="RmlC-like cupins"/>
    <property type="match status" value="1"/>
</dbReference>
<name>A0ABW6GMD3_9ACTN</name>
<proteinExistence type="predicted"/>
<comment type="caution">
    <text evidence="1">The sequence shown here is derived from an EMBL/GenBank/DDBJ whole genome shotgun (WGS) entry which is preliminary data.</text>
</comment>
<dbReference type="InterPro" id="IPR014710">
    <property type="entry name" value="RmlC-like_jellyroll"/>
</dbReference>
<dbReference type="EMBL" id="JBHYPX010000035">
    <property type="protein sequence ID" value="MFE1353911.1"/>
    <property type="molecule type" value="Genomic_DNA"/>
</dbReference>
<dbReference type="Gene3D" id="2.60.120.10">
    <property type="entry name" value="Jelly Rolls"/>
    <property type="match status" value="1"/>
</dbReference>
<dbReference type="InterPro" id="IPR011051">
    <property type="entry name" value="RmlC_Cupin_sf"/>
</dbReference>
<reference evidence="1 2" key="1">
    <citation type="submission" date="2024-09" db="EMBL/GenBank/DDBJ databases">
        <title>The Natural Products Discovery Center: Release of the First 8490 Sequenced Strains for Exploring Actinobacteria Biosynthetic Diversity.</title>
        <authorList>
            <person name="Kalkreuter E."/>
            <person name="Kautsar S.A."/>
            <person name="Yang D."/>
            <person name="Bader C.D."/>
            <person name="Teijaro C.N."/>
            <person name="Fluegel L."/>
            <person name="Davis C.M."/>
            <person name="Simpson J.R."/>
            <person name="Lauterbach L."/>
            <person name="Steele A.D."/>
            <person name="Gui C."/>
            <person name="Meng S."/>
            <person name="Li G."/>
            <person name="Viehrig K."/>
            <person name="Ye F."/>
            <person name="Su P."/>
            <person name="Kiefer A.F."/>
            <person name="Nichols A."/>
            <person name="Cepeda A.J."/>
            <person name="Yan W."/>
            <person name="Fan B."/>
            <person name="Jiang Y."/>
            <person name="Adhikari A."/>
            <person name="Zheng C.-J."/>
            <person name="Schuster L."/>
            <person name="Cowan T.M."/>
            <person name="Smanski M.J."/>
            <person name="Chevrette M.G."/>
            <person name="De Carvalho L.P.S."/>
            <person name="Shen B."/>
        </authorList>
    </citation>
    <scope>NUCLEOTIDE SEQUENCE [LARGE SCALE GENOMIC DNA]</scope>
    <source>
        <strain evidence="1 2">NPDC058753</strain>
    </source>
</reference>
<sequence>MSKRGALRALRALERLAAGLPDGAELYRLRPDGRVLRADRTGGRELGPQDPDSGLLRFIDDRQWAHYFIGDAATSPERPSNATYKLGLVAPHSAFTPHAHGGEHLVLALGPASCGLYDARRRRVVEVRLAPGTLVRIPELMPHSFGNRGGDRLAILAANTGYGIDHEDYAITAEAAERRGEPELAAALREVTAARHPGTVTFRERVAHRLRLAAAALEEGGR</sequence>
<protein>
    <submittedName>
        <fullName evidence="1">Cupin domain-containing protein</fullName>
    </submittedName>
</protein>
<dbReference type="Proteomes" id="UP001599542">
    <property type="component" value="Unassembled WGS sequence"/>
</dbReference>
<dbReference type="RefSeq" id="WP_380314865.1">
    <property type="nucleotide sequence ID" value="NZ_JBHYPW010000001.1"/>
</dbReference>
<evidence type="ECO:0000313" key="2">
    <source>
        <dbReference type="Proteomes" id="UP001599542"/>
    </source>
</evidence>
<keyword evidence="2" id="KW-1185">Reference proteome</keyword>
<evidence type="ECO:0000313" key="1">
    <source>
        <dbReference type="EMBL" id="MFE1353911.1"/>
    </source>
</evidence>
<organism evidence="1 2">
    <name type="scientific">Kitasatospora phosalacinea</name>
    <dbReference type="NCBI Taxonomy" id="2065"/>
    <lineage>
        <taxon>Bacteria</taxon>
        <taxon>Bacillati</taxon>
        <taxon>Actinomycetota</taxon>
        <taxon>Actinomycetes</taxon>
        <taxon>Kitasatosporales</taxon>
        <taxon>Streptomycetaceae</taxon>
        <taxon>Kitasatospora</taxon>
    </lineage>
</organism>
<accession>A0ABW6GMD3</accession>